<dbReference type="EMBL" id="HBUF01168919">
    <property type="protein sequence ID" value="CAG6651753.1"/>
    <property type="molecule type" value="Transcribed_RNA"/>
</dbReference>
<dbReference type="EMBL" id="HBUF01168917">
    <property type="protein sequence ID" value="CAG6651751.1"/>
    <property type="molecule type" value="Transcribed_RNA"/>
</dbReference>
<dbReference type="EMBL" id="HBUF01168914">
    <property type="protein sequence ID" value="CAG6651748.1"/>
    <property type="molecule type" value="Transcribed_RNA"/>
</dbReference>
<accession>A0A8D8RMY8</accession>
<protein>
    <submittedName>
        <fullName evidence="1">Uncharacterized protein</fullName>
    </submittedName>
</protein>
<evidence type="ECO:0000313" key="1">
    <source>
        <dbReference type="EMBL" id="CAG6651749.1"/>
    </source>
</evidence>
<reference evidence="1" key="1">
    <citation type="submission" date="2021-05" db="EMBL/GenBank/DDBJ databases">
        <authorList>
            <person name="Alioto T."/>
            <person name="Alioto T."/>
            <person name="Gomez Garrido J."/>
        </authorList>
    </citation>
    <scope>NUCLEOTIDE SEQUENCE</scope>
</reference>
<proteinExistence type="predicted"/>
<name>A0A8D8RMY8_9HEMI</name>
<sequence length="150" mass="16703">MISKTLGRSAFLAKKILVAGDRTHDTRFAKSEMRKILGVRVVFYRDHGPITFSVFGHVLPMSGQVQLHHPLVGLFLILHQSIRVEVQLSLYVHQPKLAVPPYAHSVYNQEIVCLYVTYNKPVAGGSVGKGFVVFDNATEAVRLIDVSEDC</sequence>
<dbReference type="AlphaFoldDB" id="A0A8D8RMY8"/>
<dbReference type="EMBL" id="HBUF01168918">
    <property type="protein sequence ID" value="CAG6651752.1"/>
    <property type="molecule type" value="Transcribed_RNA"/>
</dbReference>
<dbReference type="EMBL" id="HBUF01168915">
    <property type="protein sequence ID" value="CAG6651749.1"/>
    <property type="molecule type" value="Transcribed_RNA"/>
</dbReference>
<dbReference type="EMBL" id="HBUF01168916">
    <property type="protein sequence ID" value="CAG6651750.1"/>
    <property type="molecule type" value="Transcribed_RNA"/>
</dbReference>
<organism evidence="1">
    <name type="scientific">Cacopsylla melanoneura</name>
    <dbReference type="NCBI Taxonomy" id="428564"/>
    <lineage>
        <taxon>Eukaryota</taxon>
        <taxon>Metazoa</taxon>
        <taxon>Ecdysozoa</taxon>
        <taxon>Arthropoda</taxon>
        <taxon>Hexapoda</taxon>
        <taxon>Insecta</taxon>
        <taxon>Pterygota</taxon>
        <taxon>Neoptera</taxon>
        <taxon>Paraneoptera</taxon>
        <taxon>Hemiptera</taxon>
        <taxon>Sternorrhyncha</taxon>
        <taxon>Psylloidea</taxon>
        <taxon>Psyllidae</taxon>
        <taxon>Psyllinae</taxon>
        <taxon>Cacopsylla</taxon>
    </lineage>
</organism>